<accession>A0A6A0AZL4</accession>
<keyword evidence="2" id="KW-1185">Reference proteome</keyword>
<protein>
    <submittedName>
        <fullName evidence="1">Uncharacterized protein</fullName>
    </submittedName>
</protein>
<reference evidence="1 2" key="1">
    <citation type="submission" date="2020-02" db="EMBL/GenBank/DDBJ databases">
        <title>Whole Genome Shotgun Sequence of Streptomyces sp. strain CWH03.</title>
        <authorList>
            <person name="Dohra H."/>
            <person name="Kodani S."/>
            <person name="Yamamura H."/>
        </authorList>
    </citation>
    <scope>NUCLEOTIDE SEQUENCE [LARGE SCALE GENOMIC DNA]</scope>
    <source>
        <strain evidence="1 2">CWH03</strain>
    </source>
</reference>
<name>A0A6A0AZL4_9ACTN</name>
<dbReference type="EMBL" id="BLLG01000016">
    <property type="protein sequence ID" value="GFH38410.1"/>
    <property type="molecule type" value="Genomic_DNA"/>
</dbReference>
<evidence type="ECO:0000313" key="1">
    <source>
        <dbReference type="EMBL" id="GFH38410.1"/>
    </source>
</evidence>
<comment type="caution">
    <text evidence="1">The sequence shown here is derived from an EMBL/GenBank/DDBJ whole genome shotgun (WGS) entry which is preliminary data.</text>
</comment>
<gene>
    <name evidence="1" type="ORF">SCWH03_46520</name>
</gene>
<dbReference type="Proteomes" id="UP000484988">
    <property type="component" value="Unassembled WGS sequence"/>
</dbReference>
<sequence>MSWFDEKDFGGAKWPGGWTVDIPKLKTGRNPFANGLRDFGASATTALKKAVEAACDAYLEALADPEVSAEDTYLASREIGKVAGATRAQPMELARSAMPGGPLVSDFAVKGLHYTLEYTDAKRLWEIRHSDLVPWPYDASAKKPDYASRQHTTMDMIKRTRKAGREEVKDVIARESEKAQRQLGKQDIAEATIRTHKEAATFYELSTHVGDHVRVTDRELGQIPGQIAASVRDKGESYLGKTVRVVVNLRDNTSLYDAKGNPVSIKSKDITSELDALDGKLAFSYVNLVFPPEIIVDGLTVESGVVNLAAEGSGGKRTFTWLRH</sequence>
<dbReference type="RefSeq" id="WP_173266070.1">
    <property type="nucleotide sequence ID" value="NZ_BLLG01000016.1"/>
</dbReference>
<organism evidence="1 2">
    <name type="scientific">Streptomyces pacificus</name>
    <dbReference type="NCBI Taxonomy" id="2705029"/>
    <lineage>
        <taxon>Bacteria</taxon>
        <taxon>Bacillati</taxon>
        <taxon>Actinomycetota</taxon>
        <taxon>Actinomycetes</taxon>
        <taxon>Kitasatosporales</taxon>
        <taxon>Streptomycetaceae</taxon>
        <taxon>Streptomyces</taxon>
    </lineage>
</organism>
<evidence type="ECO:0000313" key="2">
    <source>
        <dbReference type="Proteomes" id="UP000484988"/>
    </source>
</evidence>
<proteinExistence type="predicted"/>
<dbReference type="AlphaFoldDB" id="A0A6A0AZL4"/>